<keyword evidence="2" id="KW-1185">Reference proteome</keyword>
<evidence type="ECO:0000313" key="2">
    <source>
        <dbReference type="Proteomes" id="UP001166784"/>
    </source>
</evidence>
<reference evidence="1" key="1">
    <citation type="submission" date="2022-03" db="EMBL/GenBank/DDBJ databases">
        <authorList>
            <person name="Santos J.D.N."/>
            <person name="Kallscheuer N."/>
            <person name="Jogler C."/>
            <person name="Lage O.M."/>
        </authorList>
    </citation>
    <scope>NUCLEOTIDE SEQUENCE</scope>
    <source>
        <strain evidence="1">M600PL45_2</strain>
    </source>
</reference>
<sequence length="61" mass="6551">MTELRDALAAHGITLPSIGVELPAFAATPRLPLVALGNCNADTARRLSAVLRTAWRVEERP</sequence>
<proteinExistence type="predicted"/>
<name>A0ABS9SVH7_9ACTN</name>
<gene>
    <name evidence="1" type="ORF">MMA15_07120</name>
</gene>
<organism evidence="1 2">
    <name type="scientific">Streptomyces marispadix</name>
    <dbReference type="NCBI Taxonomy" id="2922868"/>
    <lineage>
        <taxon>Bacteria</taxon>
        <taxon>Bacillati</taxon>
        <taxon>Actinomycetota</taxon>
        <taxon>Actinomycetes</taxon>
        <taxon>Kitasatosporales</taxon>
        <taxon>Streptomycetaceae</taxon>
        <taxon>Streptomyces</taxon>
    </lineage>
</organism>
<accession>A0ABS9SVH7</accession>
<evidence type="ECO:0000313" key="1">
    <source>
        <dbReference type="EMBL" id="MCH6160198.1"/>
    </source>
</evidence>
<protein>
    <submittedName>
        <fullName evidence="1">Uncharacterized protein</fullName>
    </submittedName>
</protein>
<dbReference type="Proteomes" id="UP001166784">
    <property type="component" value="Unassembled WGS sequence"/>
</dbReference>
<reference evidence="1" key="2">
    <citation type="journal article" date="2023" name="Int. J. Syst. Evol. Microbiol.">
        <title>Streptomyces marispadix sp. nov., isolated from marine beach sediment of the Northern Coast of Portugal.</title>
        <authorList>
            <person name="dos Santos J.D.N."/>
            <person name="Vitorino I.R."/>
            <person name="Kallscheuer N."/>
            <person name="Srivastava A."/>
            <person name="Krautwurst S."/>
            <person name="Marz M."/>
            <person name="Jogler C."/>
            <person name="Lobo Da Cunha A."/>
            <person name="Catita J."/>
            <person name="Goncalves H."/>
            <person name="Gonzalez I."/>
            <person name="Reyes F."/>
            <person name="Lage O.M."/>
        </authorList>
    </citation>
    <scope>NUCLEOTIDE SEQUENCE</scope>
    <source>
        <strain evidence="1">M600PL45_2</strain>
    </source>
</reference>
<dbReference type="EMBL" id="JAKWJU010000002">
    <property type="protein sequence ID" value="MCH6160198.1"/>
    <property type="molecule type" value="Genomic_DNA"/>
</dbReference>
<comment type="caution">
    <text evidence="1">The sequence shown here is derived from an EMBL/GenBank/DDBJ whole genome shotgun (WGS) entry which is preliminary data.</text>
</comment>